<evidence type="ECO:0000313" key="1">
    <source>
        <dbReference type="EMBL" id="MET4576753.1"/>
    </source>
</evidence>
<sequence length="197" mass="21770">MARPASPMRDEAIADIRTLTAKHGAREGARLAREKFPSVPYGTFVRWRQDAIGRVDDADMKATSALGLEIRRAIPNPETLGQAIENPVPAAHRALRFWEQLDLLLHDADLLRAYSLSAGPDGKLKVRVPRALMDAANMRRDLMKIALAQAEAAYGVERAATFFETIIGEIGQESPECQRRILDRLARVQGEAAARGF</sequence>
<accession>A0ABV2Q7B7</accession>
<evidence type="ECO:0000313" key="2">
    <source>
        <dbReference type="Proteomes" id="UP001549320"/>
    </source>
</evidence>
<gene>
    <name evidence="1" type="ORF">ABIE13_001862</name>
</gene>
<organism evidence="1 2">
    <name type="scientific">Ottowia thiooxydans</name>
    <dbReference type="NCBI Taxonomy" id="219182"/>
    <lineage>
        <taxon>Bacteria</taxon>
        <taxon>Pseudomonadati</taxon>
        <taxon>Pseudomonadota</taxon>
        <taxon>Betaproteobacteria</taxon>
        <taxon>Burkholderiales</taxon>
        <taxon>Comamonadaceae</taxon>
        <taxon>Ottowia</taxon>
    </lineage>
</organism>
<comment type="caution">
    <text evidence="1">The sequence shown here is derived from an EMBL/GenBank/DDBJ whole genome shotgun (WGS) entry which is preliminary data.</text>
</comment>
<reference evidence="1 2" key="1">
    <citation type="submission" date="2024-06" db="EMBL/GenBank/DDBJ databases">
        <title>Sorghum-associated microbial communities from plants grown in Nebraska, USA.</title>
        <authorList>
            <person name="Schachtman D."/>
        </authorList>
    </citation>
    <scope>NUCLEOTIDE SEQUENCE [LARGE SCALE GENOMIC DNA]</scope>
    <source>
        <strain evidence="1 2">2709</strain>
    </source>
</reference>
<dbReference type="RefSeq" id="WP_354442816.1">
    <property type="nucleotide sequence ID" value="NZ_JBEPSH010000003.1"/>
</dbReference>
<keyword evidence="2" id="KW-1185">Reference proteome</keyword>
<dbReference type="Proteomes" id="UP001549320">
    <property type="component" value="Unassembled WGS sequence"/>
</dbReference>
<name>A0ABV2Q7B7_9BURK</name>
<protein>
    <submittedName>
        <fullName evidence="1">Uncharacterized protein</fullName>
    </submittedName>
</protein>
<proteinExistence type="predicted"/>
<dbReference type="EMBL" id="JBEPSH010000003">
    <property type="protein sequence ID" value="MET4576753.1"/>
    <property type="molecule type" value="Genomic_DNA"/>
</dbReference>